<protein>
    <submittedName>
        <fullName evidence="1">Uncharacterized protein</fullName>
    </submittedName>
</protein>
<sequence>MARLSLNAGAQSLVEHANQPTTFLLLHAAGYPGNEGSAERVGAIAVGLARHSALEPASV</sequence>
<dbReference type="RefSeq" id="WP_166699165.1">
    <property type="nucleotide sequence ID" value="NZ_JAAQTL010000001.1"/>
</dbReference>
<organism evidence="1 2">
    <name type="scientific">Luteibacter yeojuensis</name>
    <dbReference type="NCBI Taxonomy" id="345309"/>
    <lineage>
        <taxon>Bacteria</taxon>
        <taxon>Pseudomonadati</taxon>
        <taxon>Pseudomonadota</taxon>
        <taxon>Gammaproteobacteria</taxon>
        <taxon>Lysobacterales</taxon>
        <taxon>Rhodanobacteraceae</taxon>
        <taxon>Luteibacter</taxon>
    </lineage>
</organism>
<accession>A0A7X5QU62</accession>
<dbReference type="AlphaFoldDB" id="A0A7X5QU62"/>
<dbReference type="Proteomes" id="UP000518878">
    <property type="component" value="Unassembled WGS sequence"/>
</dbReference>
<keyword evidence="2" id="KW-1185">Reference proteome</keyword>
<dbReference type="EMBL" id="JAAQTL010000001">
    <property type="protein sequence ID" value="NID15419.1"/>
    <property type="molecule type" value="Genomic_DNA"/>
</dbReference>
<name>A0A7X5QU62_9GAMM</name>
<gene>
    <name evidence="1" type="ORF">HBF32_08080</name>
</gene>
<comment type="caution">
    <text evidence="1">The sequence shown here is derived from an EMBL/GenBank/DDBJ whole genome shotgun (WGS) entry which is preliminary data.</text>
</comment>
<evidence type="ECO:0000313" key="2">
    <source>
        <dbReference type="Proteomes" id="UP000518878"/>
    </source>
</evidence>
<proteinExistence type="predicted"/>
<reference evidence="1 2" key="1">
    <citation type="journal article" date="2006" name="Int. J. Syst. Evol. Microbiol.">
        <title>Dyella yeojuensis sp. nov., isolated from greenhouse soil in Korea.</title>
        <authorList>
            <person name="Kim B.Y."/>
            <person name="Weon H.Y."/>
            <person name="Lee K.H."/>
            <person name="Seok S.J."/>
            <person name="Kwon S.W."/>
            <person name="Go S.J."/>
            <person name="Stackebrandt E."/>
        </authorList>
    </citation>
    <scope>NUCLEOTIDE SEQUENCE [LARGE SCALE GENOMIC DNA]</scope>
    <source>
        <strain evidence="1 2">DSM 17673</strain>
    </source>
</reference>
<evidence type="ECO:0000313" key="1">
    <source>
        <dbReference type="EMBL" id="NID15419.1"/>
    </source>
</evidence>